<name>A0A176WET0_MARPO</name>
<proteinExistence type="predicted"/>
<dbReference type="AlphaFoldDB" id="A0A176WET0"/>
<sequence>MPEASSAAQPFALEPPAFHISIIPFHFAVSGIAKRHSLLLIISRCLAAEALLVHAVLPASVALATALRAPTRDATVETS</sequence>
<gene>
    <name evidence="1" type="ORF">AXG93_1920s1000</name>
</gene>
<dbReference type="Proteomes" id="UP000077202">
    <property type="component" value="Unassembled WGS sequence"/>
</dbReference>
<accession>A0A176WET0</accession>
<keyword evidence="2" id="KW-1185">Reference proteome</keyword>
<organism evidence="1 2">
    <name type="scientific">Marchantia polymorpha subsp. ruderalis</name>
    <dbReference type="NCBI Taxonomy" id="1480154"/>
    <lineage>
        <taxon>Eukaryota</taxon>
        <taxon>Viridiplantae</taxon>
        <taxon>Streptophyta</taxon>
        <taxon>Embryophyta</taxon>
        <taxon>Marchantiophyta</taxon>
        <taxon>Marchantiopsida</taxon>
        <taxon>Marchantiidae</taxon>
        <taxon>Marchantiales</taxon>
        <taxon>Marchantiaceae</taxon>
        <taxon>Marchantia</taxon>
    </lineage>
</organism>
<evidence type="ECO:0000313" key="1">
    <source>
        <dbReference type="EMBL" id="OAE31101.1"/>
    </source>
</evidence>
<evidence type="ECO:0000313" key="2">
    <source>
        <dbReference type="Proteomes" id="UP000077202"/>
    </source>
</evidence>
<reference evidence="1" key="1">
    <citation type="submission" date="2016-03" db="EMBL/GenBank/DDBJ databases">
        <title>Mechanisms controlling the formation of the plant cell surface in tip-growing cells are functionally conserved among land plants.</title>
        <authorList>
            <person name="Honkanen S."/>
            <person name="Jones V.A."/>
            <person name="Morieri G."/>
            <person name="Champion C."/>
            <person name="Hetherington A.J."/>
            <person name="Kelly S."/>
            <person name="Saint-Marcoux D."/>
            <person name="Proust H."/>
            <person name="Prescott H."/>
            <person name="Dolan L."/>
        </authorList>
    </citation>
    <scope>NUCLEOTIDE SEQUENCE [LARGE SCALE GENOMIC DNA]</scope>
    <source>
        <tissue evidence="1">Whole gametophyte</tissue>
    </source>
</reference>
<protein>
    <submittedName>
        <fullName evidence="1">Uncharacterized protein</fullName>
    </submittedName>
</protein>
<dbReference type="EMBL" id="LVLJ01001185">
    <property type="protein sequence ID" value="OAE31101.1"/>
    <property type="molecule type" value="Genomic_DNA"/>
</dbReference>
<comment type="caution">
    <text evidence="1">The sequence shown here is derived from an EMBL/GenBank/DDBJ whole genome shotgun (WGS) entry which is preliminary data.</text>
</comment>